<dbReference type="EMBL" id="RWGY01000011">
    <property type="protein sequence ID" value="TVU33019.1"/>
    <property type="molecule type" value="Genomic_DNA"/>
</dbReference>
<name>A0A5J9VA73_9POAL</name>
<dbReference type="OrthoDB" id="714029at2759"/>
<evidence type="ECO:0008006" key="5">
    <source>
        <dbReference type="Google" id="ProtNLM"/>
    </source>
</evidence>
<feature type="compositionally biased region" description="Low complexity" evidence="1">
    <location>
        <begin position="119"/>
        <end position="134"/>
    </location>
</feature>
<protein>
    <recommendedName>
        <fullName evidence="5">Embryo surrounding factor 1 brassicaceae domain-containing protein</fullName>
    </recommendedName>
</protein>
<organism evidence="3 4">
    <name type="scientific">Eragrostis curvula</name>
    <name type="common">weeping love grass</name>
    <dbReference type="NCBI Taxonomy" id="38414"/>
    <lineage>
        <taxon>Eukaryota</taxon>
        <taxon>Viridiplantae</taxon>
        <taxon>Streptophyta</taxon>
        <taxon>Embryophyta</taxon>
        <taxon>Tracheophyta</taxon>
        <taxon>Spermatophyta</taxon>
        <taxon>Magnoliopsida</taxon>
        <taxon>Liliopsida</taxon>
        <taxon>Poales</taxon>
        <taxon>Poaceae</taxon>
        <taxon>PACMAD clade</taxon>
        <taxon>Chloridoideae</taxon>
        <taxon>Eragrostideae</taxon>
        <taxon>Eragrostidinae</taxon>
        <taxon>Eragrostis</taxon>
    </lineage>
</organism>
<feature type="region of interest" description="Disordered" evidence="1">
    <location>
        <begin position="25"/>
        <end position="46"/>
    </location>
</feature>
<evidence type="ECO:0000313" key="3">
    <source>
        <dbReference type="EMBL" id="TVU33019.1"/>
    </source>
</evidence>
<evidence type="ECO:0000256" key="2">
    <source>
        <dbReference type="SAM" id="SignalP"/>
    </source>
</evidence>
<evidence type="ECO:0000256" key="1">
    <source>
        <dbReference type="SAM" id="MobiDB-lite"/>
    </source>
</evidence>
<feature type="compositionally biased region" description="Basic and acidic residues" evidence="1">
    <location>
        <begin position="29"/>
        <end position="38"/>
    </location>
</feature>
<evidence type="ECO:0000313" key="4">
    <source>
        <dbReference type="Proteomes" id="UP000324897"/>
    </source>
</evidence>
<keyword evidence="2" id="KW-0732">Signal</keyword>
<keyword evidence="4" id="KW-1185">Reference proteome</keyword>
<comment type="caution">
    <text evidence="3">The sequence shown here is derived from an EMBL/GenBank/DDBJ whole genome shotgun (WGS) entry which is preliminary data.</text>
</comment>
<accession>A0A5J9VA73</accession>
<dbReference type="AlphaFoldDB" id="A0A5J9VA73"/>
<reference evidence="3 4" key="1">
    <citation type="journal article" date="2019" name="Sci. Rep.">
        <title>A high-quality genome of Eragrostis curvula grass provides insights into Poaceae evolution and supports new strategies to enhance forage quality.</title>
        <authorList>
            <person name="Carballo J."/>
            <person name="Santos B.A.C.M."/>
            <person name="Zappacosta D."/>
            <person name="Garbus I."/>
            <person name="Selva J.P."/>
            <person name="Gallo C.A."/>
            <person name="Diaz A."/>
            <person name="Albertini E."/>
            <person name="Caccamo M."/>
            <person name="Echenique V."/>
        </authorList>
    </citation>
    <scope>NUCLEOTIDE SEQUENCE [LARGE SCALE GENOMIC DNA]</scope>
    <source>
        <strain evidence="4">cv. Victoria</strain>
        <tissue evidence="3">Leaf</tissue>
    </source>
</reference>
<feature type="non-terminal residue" evidence="3">
    <location>
        <position position="1"/>
    </location>
</feature>
<feature type="region of interest" description="Disordered" evidence="1">
    <location>
        <begin position="105"/>
        <end position="134"/>
    </location>
</feature>
<proteinExistence type="predicted"/>
<feature type="signal peptide" evidence="2">
    <location>
        <begin position="1"/>
        <end position="23"/>
    </location>
</feature>
<dbReference type="Gramene" id="TVU33019">
    <property type="protein sequence ID" value="TVU33019"/>
    <property type="gene ID" value="EJB05_24798"/>
</dbReference>
<gene>
    <name evidence="3" type="ORF">EJB05_24798</name>
</gene>
<feature type="chain" id="PRO_5023831413" description="Embryo surrounding factor 1 brassicaceae domain-containing protein" evidence="2">
    <location>
        <begin position="24"/>
        <end position="134"/>
    </location>
</feature>
<dbReference type="Proteomes" id="UP000324897">
    <property type="component" value="Chromosome 1"/>
</dbReference>
<sequence length="134" mass="14296">MDAKVMTIVMVVLVAHLAFKAKSAPRPTGEFEGHDRGRSTGGLHQWQPDSEEIIGSNNLFIVPCVKTTCRPNHKKCYCCAVLPNVPCYGEQKRCWDNCPAAPPSELATAPSSSVGEQQVPKAVAPAASASPGHN</sequence>